<evidence type="ECO:0000313" key="2">
    <source>
        <dbReference type="EMBL" id="KAF2860761.1"/>
    </source>
</evidence>
<sequence>MPLIVPDLTIPLVESVEDCAVFEKTVRPYLPQLLTLPHQVATHATDFKEIYVSTNPAVTGIAFSLALSPVFLFVSELNKNYSEVDRVWSLLPTLYNAHYALWARMRGISTERLDLVLAFSALWSLRLTFNYWRKGGYQIGSEDYRWALVKKYLGQPAFFLLNVVFISSLQSILLNLITAPTYQLLLVSRLEPDLSYTDAIVFCALITLLSIEYIADNQQWDYQQAKKSYNATAKVSDKYTHAEMNRGFCTKGLWKYSRHPNFAAEQAIWLGLYQWACLKTDTVYNWAVVGCTLYLAVFAGSTPLTEWITSSKYPEYSTYQKRVGRFIPKWKSSWQEDKTKTR</sequence>
<gene>
    <name evidence="2" type="ORF">K470DRAFT_246690</name>
</gene>
<dbReference type="Gene3D" id="1.20.120.1630">
    <property type="match status" value="1"/>
</dbReference>
<name>A0A6A7BZS7_9PEZI</name>
<dbReference type="GO" id="GO:0016020">
    <property type="term" value="C:membrane"/>
    <property type="evidence" value="ECO:0007669"/>
    <property type="project" value="TreeGrafter"/>
</dbReference>
<keyword evidence="3" id="KW-1185">Reference proteome</keyword>
<feature type="transmembrane region" description="Helical" evidence="1">
    <location>
        <begin position="57"/>
        <end position="75"/>
    </location>
</feature>
<dbReference type="EMBL" id="MU005978">
    <property type="protein sequence ID" value="KAF2860761.1"/>
    <property type="molecule type" value="Genomic_DNA"/>
</dbReference>
<dbReference type="PANTHER" id="PTHR32251">
    <property type="entry name" value="3-OXO-5-ALPHA-STEROID 4-DEHYDROGENASE"/>
    <property type="match status" value="1"/>
</dbReference>
<keyword evidence="1" id="KW-1133">Transmembrane helix</keyword>
<keyword evidence="1" id="KW-0472">Membrane</keyword>
<organism evidence="2 3">
    <name type="scientific">Piedraia hortae CBS 480.64</name>
    <dbReference type="NCBI Taxonomy" id="1314780"/>
    <lineage>
        <taxon>Eukaryota</taxon>
        <taxon>Fungi</taxon>
        <taxon>Dikarya</taxon>
        <taxon>Ascomycota</taxon>
        <taxon>Pezizomycotina</taxon>
        <taxon>Dothideomycetes</taxon>
        <taxon>Dothideomycetidae</taxon>
        <taxon>Capnodiales</taxon>
        <taxon>Piedraiaceae</taxon>
        <taxon>Piedraia</taxon>
    </lineage>
</organism>
<feature type="transmembrane region" description="Helical" evidence="1">
    <location>
        <begin position="153"/>
        <end position="174"/>
    </location>
</feature>
<evidence type="ECO:0000313" key="3">
    <source>
        <dbReference type="Proteomes" id="UP000799421"/>
    </source>
</evidence>
<dbReference type="OrthoDB" id="201504at2759"/>
<protein>
    <submittedName>
        <fullName evidence="2">DUF1295-domain-containing protein</fullName>
    </submittedName>
</protein>
<keyword evidence="1" id="KW-0812">Transmembrane</keyword>
<dbReference type="InterPro" id="IPR010721">
    <property type="entry name" value="UstE-like"/>
</dbReference>
<dbReference type="Pfam" id="PF06966">
    <property type="entry name" value="DUF1295"/>
    <property type="match status" value="1"/>
</dbReference>
<proteinExistence type="predicted"/>
<evidence type="ECO:0000256" key="1">
    <source>
        <dbReference type="SAM" id="Phobius"/>
    </source>
</evidence>
<dbReference type="PANTHER" id="PTHR32251:SF23">
    <property type="entry name" value="3-OXO-5-ALPHA-STEROID 4-DEHYDROGENASE (DUF1295)"/>
    <property type="match status" value="1"/>
</dbReference>
<dbReference type="AlphaFoldDB" id="A0A6A7BZS7"/>
<accession>A0A6A7BZS7</accession>
<dbReference type="Proteomes" id="UP000799421">
    <property type="component" value="Unassembled WGS sequence"/>
</dbReference>
<reference evidence="2" key="1">
    <citation type="journal article" date="2020" name="Stud. Mycol.">
        <title>101 Dothideomycetes genomes: a test case for predicting lifestyles and emergence of pathogens.</title>
        <authorList>
            <person name="Haridas S."/>
            <person name="Albert R."/>
            <person name="Binder M."/>
            <person name="Bloem J."/>
            <person name="Labutti K."/>
            <person name="Salamov A."/>
            <person name="Andreopoulos B."/>
            <person name="Baker S."/>
            <person name="Barry K."/>
            <person name="Bills G."/>
            <person name="Bluhm B."/>
            <person name="Cannon C."/>
            <person name="Castanera R."/>
            <person name="Culley D."/>
            <person name="Daum C."/>
            <person name="Ezra D."/>
            <person name="Gonzalez J."/>
            <person name="Henrissat B."/>
            <person name="Kuo A."/>
            <person name="Liang C."/>
            <person name="Lipzen A."/>
            <person name="Lutzoni F."/>
            <person name="Magnuson J."/>
            <person name="Mondo S."/>
            <person name="Nolan M."/>
            <person name="Ohm R."/>
            <person name="Pangilinan J."/>
            <person name="Park H.-J."/>
            <person name="Ramirez L."/>
            <person name="Alfaro M."/>
            <person name="Sun H."/>
            <person name="Tritt A."/>
            <person name="Yoshinaga Y."/>
            <person name="Zwiers L.-H."/>
            <person name="Turgeon B."/>
            <person name="Goodwin S."/>
            <person name="Spatafora J."/>
            <person name="Crous P."/>
            <person name="Grigoriev I."/>
        </authorList>
    </citation>
    <scope>NUCLEOTIDE SEQUENCE</scope>
    <source>
        <strain evidence="2">CBS 480.64</strain>
    </source>
</reference>
<feature type="transmembrane region" description="Helical" evidence="1">
    <location>
        <begin position="194"/>
        <end position="215"/>
    </location>
</feature>